<dbReference type="EMBL" id="CAKLBY020000221">
    <property type="protein sequence ID" value="CAK7935421.1"/>
    <property type="molecule type" value="Genomic_DNA"/>
</dbReference>
<dbReference type="AlphaFoldDB" id="A0AAV1ULB4"/>
<gene>
    <name evidence="1" type="ORF">PM001_LOCUS20571</name>
</gene>
<reference evidence="1" key="1">
    <citation type="submission" date="2024-01" db="EMBL/GenBank/DDBJ databases">
        <authorList>
            <person name="Webb A."/>
        </authorList>
    </citation>
    <scope>NUCLEOTIDE SEQUENCE</scope>
    <source>
        <strain evidence="1">Pm1</strain>
    </source>
</reference>
<comment type="caution">
    <text evidence="1">The sequence shown here is derived from an EMBL/GenBank/DDBJ whole genome shotgun (WGS) entry which is preliminary data.</text>
</comment>
<accession>A0AAV1ULB4</accession>
<evidence type="ECO:0000313" key="2">
    <source>
        <dbReference type="Proteomes" id="UP001162060"/>
    </source>
</evidence>
<name>A0AAV1ULB4_9STRA</name>
<sequence>MNKSKPASPVSFDIAKPSDSDLLVMAHLYYDGADCYIILRKPRDLNPGVAEVSPYSVDLGVGALISKVGHSKLIASSSSDHGNAKVEELLGSGQIDVLEPTSNDSISIGAKLLKVKRSLVGEQVTLLNHQIAFKETSVLDTCHDVGVFGVSTSRAPELSLIFSKLGEP</sequence>
<organism evidence="1 2">
    <name type="scientific">Peronospora matthiolae</name>
    <dbReference type="NCBI Taxonomy" id="2874970"/>
    <lineage>
        <taxon>Eukaryota</taxon>
        <taxon>Sar</taxon>
        <taxon>Stramenopiles</taxon>
        <taxon>Oomycota</taxon>
        <taxon>Peronosporomycetes</taxon>
        <taxon>Peronosporales</taxon>
        <taxon>Peronosporaceae</taxon>
        <taxon>Peronospora</taxon>
    </lineage>
</organism>
<protein>
    <submittedName>
        <fullName evidence="1">Uncharacterized protein</fullName>
    </submittedName>
</protein>
<proteinExistence type="predicted"/>
<dbReference type="Proteomes" id="UP001162060">
    <property type="component" value="Unassembled WGS sequence"/>
</dbReference>
<evidence type="ECO:0000313" key="1">
    <source>
        <dbReference type="EMBL" id="CAK7935421.1"/>
    </source>
</evidence>